<dbReference type="CDD" id="cd06171">
    <property type="entry name" value="Sigma70_r4"/>
    <property type="match status" value="1"/>
</dbReference>
<evidence type="ECO:0000259" key="6">
    <source>
        <dbReference type="Pfam" id="PF08281"/>
    </source>
</evidence>
<comment type="caution">
    <text evidence="7">The sequence shown here is derived from an EMBL/GenBank/DDBJ whole genome shotgun (WGS) entry which is preliminary data.</text>
</comment>
<gene>
    <name evidence="7" type="ORF">S03H2_48314</name>
</gene>
<sequence length="173" mass="20562">MNGDEDTVLVRDFKNGNEKAFDRLFEKYQMSLYSICYRFTRNESDARELTQDIFIKIYNNLNKFNEKSKFFTWVYRIAVNTCISFKRKQKQPEMNYEPPGETISLGDRVRMKIAIDDALLKLPDRQRMSFILHHYEGYTFDEIGRIMGITTGAAKANHHHAIRKLRVFMKGWI</sequence>
<dbReference type="Pfam" id="PF08281">
    <property type="entry name" value="Sigma70_r4_2"/>
    <property type="match status" value="1"/>
</dbReference>
<accession>X1J1E8</accession>
<dbReference type="InterPro" id="IPR013324">
    <property type="entry name" value="RNA_pol_sigma_r3/r4-like"/>
</dbReference>
<dbReference type="Gene3D" id="1.10.10.10">
    <property type="entry name" value="Winged helix-like DNA-binding domain superfamily/Winged helix DNA-binding domain"/>
    <property type="match status" value="1"/>
</dbReference>
<dbReference type="EMBL" id="BARU01030454">
    <property type="protein sequence ID" value="GAH63598.1"/>
    <property type="molecule type" value="Genomic_DNA"/>
</dbReference>
<dbReference type="SUPFAM" id="SSF88946">
    <property type="entry name" value="Sigma2 domain of RNA polymerase sigma factors"/>
    <property type="match status" value="1"/>
</dbReference>
<dbReference type="InterPro" id="IPR013325">
    <property type="entry name" value="RNA_pol_sigma_r2"/>
</dbReference>
<evidence type="ECO:0008006" key="8">
    <source>
        <dbReference type="Google" id="ProtNLM"/>
    </source>
</evidence>
<dbReference type="GO" id="GO:0016987">
    <property type="term" value="F:sigma factor activity"/>
    <property type="evidence" value="ECO:0007669"/>
    <property type="project" value="UniProtKB-KW"/>
</dbReference>
<evidence type="ECO:0000313" key="7">
    <source>
        <dbReference type="EMBL" id="GAH63598.1"/>
    </source>
</evidence>
<evidence type="ECO:0000256" key="4">
    <source>
        <dbReference type="ARBA" id="ARBA00023163"/>
    </source>
</evidence>
<dbReference type="GO" id="GO:0006352">
    <property type="term" value="P:DNA-templated transcription initiation"/>
    <property type="evidence" value="ECO:0007669"/>
    <property type="project" value="InterPro"/>
</dbReference>
<name>X1J1E8_9ZZZZ</name>
<protein>
    <recommendedName>
        <fullName evidence="8">HTH luxR-type domain-containing protein</fullName>
    </recommendedName>
</protein>
<evidence type="ECO:0000259" key="5">
    <source>
        <dbReference type="Pfam" id="PF04542"/>
    </source>
</evidence>
<keyword evidence="3" id="KW-0731">Sigma factor</keyword>
<feature type="domain" description="RNA polymerase sigma-70 region 2" evidence="5">
    <location>
        <begin position="24"/>
        <end position="90"/>
    </location>
</feature>
<evidence type="ECO:0000256" key="2">
    <source>
        <dbReference type="ARBA" id="ARBA00023015"/>
    </source>
</evidence>
<reference evidence="7" key="1">
    <citation type="journal article" date="2014" name="Front. Microbiol.">
        <title>High frequency of phylogenetically diverse reductive dehalogenase-homologous genes in deep subseafloor sedimentary metagenomes.</title>
        <authorList>
            <person name="Kawai M."/>
            <person name="Futagami T."/>
            <person name="Toyoda A."/>
            <person name="Takaki Y."/>
            <person name="Nishi S."/>
            <person name="Hori S."/>
            <person name="Arai W."/>
            <person name="Tsubouchi T."/>
            <person name="Morono Y."/>
            <person name="Uchiyama I."/>
            <person name="Ito T."/>
            <person name="Fujiyama A."/>
            <person name="Inagaki F."/>
            <person name="Takami H."/>
        </authorList>
    </citation>
    <scope>NUCLEOTIDE SEQUENCE</scope>
    <source>
        <strain evidence="7">Expedition CK06-06</strain>
    </source>
</reference>
<feature type="domain" description="RNA polymerase sigma factor 70 region 4 type 2" evidence="6">
    <location>
        <begin position="114"/>
        <end position="165"/>
    </location>
</feature>
<dbReference type="NCBIfam" id="TIGR02937">
    <property type="entry name" value="sigma70-ECF"/>
    <property type="match status" value="1"/>
</dbReference>
<dbReference type="SUPFAM" id="SSF88659">
    <property type="entry name" value="Sigma3 and sigma4 domains of RNA polymerase sigma factors"/>
    <property type="match status" value="1"/>
</dbReference>
<dbReference type="GO" id="GO:0003677">
    <property type="term" value="F:DNA binding"/>
    <property type="evidence" value="ECO:0007669"/>
    <property type="project" value="InterPro"/>
</dbReference>
<keyword evidence="4" id="KW-0804">Transcription</keyword>
<dbReference type="PANTHER" id="PTHR43133:SF60">
    <property type="entry name" value="RNA POLYMERASE SIGMA FACTOR SIGV"/>
    <property type="match status" value="1"/>
</dbReference>
<evidence type="ECO:0000256" key="3">
    <source>
        <dbReference type="ARBA" id="ARBA00023082"/>
    </source>
</evidence>
<evidence type="ECO:0000256" key="1">
    <source>
        <dbReference type="ARBA" id="ARBA00010641"/>
    </source>
</evidence>
<proteinExistence type="inferred from homology"/>
<dbReference type="InterPro" id="IPR039425">
    <property type="entry name" value="RNA_pol_sigma-70-like"/>
</dbReference>
<dbReference type="InterPro" id="IPR013249">
    <property type="entry name" value="RNA_pol_sigma70_r4_t2"/>
</dbReference>
<dbReference type="PANTHER" id="PTHR43133">
    <property type="entry name" value="RNA POLYMERASE ECF-TYPE SIGMA FACTO"/>
    <property type="match status" value="1"/>
</dbReference>
<dbReference type="AlphaFoldDB" id="X1J1E8"/>
<organism evidence="7">
    <name type="scientific">marine sediment metagenome</name>
    <dbReference type="NCBI Taxonomy" id="412755"/>
    <lineage>
        <taxon>unclassified sequences</taxon>
        <taxon>metagenomes</taxon>
        <taxon>ecological metagenomes</taxon>
    </lineage>
</organism>
<dbReference type="InterPro" id="IPR014284">
    <property type="entry name" value="RNA_pol_sigma-70_dom"/>
</dbReference>
<dbReference type="InterPro" id="IPR036388">
    <property type="entry name" value="WH-like_DNA-bd_sf"/>
</dbReference>
<comment type="similarity">
    <text evidence="1">Belongs to the sigma-70 factor family. ECF subfamily.</text>
</comment>
<dbReference type="InterPro" id="IPR007627">
    <property type="entry name" value="RNA_pol_sigma70_r2"/>
</dbReference>
<dbReference type="Gene3D" id="1.10.1740.10">
    <property type="match status" value="1"/>
</dbReference>
<dbReference type="Pfam" id="PF04542">
    <property type="entry name" value="Sigma70_r2"/>
    <property type="match status" value="1"/>
</dbReference>
<keyword evidence="2" id="KW-0805">Transcription regulation</keyword>